<dbReference type="InterPro" id="IPR001547">
    <property type="entry name" value="Glyco_hydro_5"/>
</dbReference>
<comment type="similarity">
    <text evidence="1 7">Belongs to the glycosyl hydrolase 5 (cellulase A) family.</text>
</comment>
<keyword evidence="3" id="KW-0136">Cellulose degradation</keyword>
<evidence type="ECO:0000313" key="10">
    <source>
        <dbReference type="Proteomes" id="UP001169760"/>
    </source>
</evidence>
<evidence type="ECO:0000259" key="8">
    <source>
        <dbReference type="PROSITE" id="PS51175"/>
    </source>
</evidence>
<evidence type="ECO:0000256" key="5">
    <source>
        <dbReference type="ARBA" id="ARBA00023295"/>
    </source>
</evidence>
<protein>
    <submittedName>
        <fullName evidence="9">Cellulase family glycosylhydrolase</fullName>
    </submittedName>
</protein>
<dbReference type="GO" id="GO:0008422">
    <property type="term" value="F:beta-glucosidase activity"/>
    <property type="evidence" value="ECO:0007669"/>
    <property type="project" value="TreeGrafter"/>
</dbReference>
<dbReference type="AlphaFoldDB" id="A0AAW7XED1"/>
<dbReference type="SUPFAM" id="SSF51445">
    <property type="entry name" value="(Trans)glycosidases"/>
    <property type="match status" value="1"/>
</dbReference>
<keyword evidence="2 7" id="KW-0378">Hydrolase</keyword>
<evidence type="ECO:0000256" key="3">
    <source>
        <dbReference type="ARBA" id="ARBA00023001"/>
    </source>
</evidence>
<comment type="caution">
    <text evidence="9">The sequence shown here is derived from an EMBL/GenBank/DDBJ whole genome shotgun (WGS) entry which is preliminary data.</text>
</comment>
<keyword evidence="4" id="KW-0119">Carbohydrate metabolism</keyword>
<sequence length="453" mass="49967">MVQAEYYDTCASSALDNTSGNSGGELRTDDVDIVAIADGYAITDMQPGEYVEYSLTVQTSGLFDISFAVQPHAANAASLALSLDGSVLGTVDIAANDSAAFGEYTLNGVYLSDGAQVIRVTMTGEGAAIGLDSIAFNYTDNIVYTPENAVLGMGIGINLGNTLDAFPNEGDWAPAAQEYYFKAYKDAGFRHVRIPATWDDHTADTAPYAVNAARMDRTEQIVDWALAQGYFVILNAHHEHWLKENYGNQTYRDRFDAIWQQIAERFKNKSARLMFEILNEPNGMTVADVDDLNPRILDIIRETNPTRLVVFSGNGYTPVDALLAAAIPNDDYLIGNFHSYDPWQFGGQCVRSWGTEQDYTDLENIYKRANTWSEQHDIPVMVNEFGAAHYDFTAPQNVCNQQARLAYLGAHATFAIQYGFGASVWDDGGSFEVYKRGENSWREAKDVLVAPNP</sequence>
<dbReference type="InterPro" id="IPR008979">
    <property type="entry name" value="Galactose-bd-like_sf"/>
</dbReference>
<dbReference type="InterPro" id="IPR050386">
    <property type="entry name" value="Glycosyl_hydrolase_5"/>
</dbReference>
<dbReference type="RefSeq" id="WP_303493985.1">
    <property type="nucleotide sequence ID" value="NZ_JAUOPB010000018.1"/>
</dbReference>
<dbReference type="Gene3D" id="2.60.120.260">
    <property type="entry name" value="Galactose-binding domain-like"/>
    <property type="match status" value="1"/>
</dbReference>
<evidence type="ECO:0000256" key="6">
    <source>
        <dbReference type="ARBA" id="ARBA00023326"/>
    </source>
</evidence>
<dbReference type="GO" id="GO:0030245">
    <property type="term" value="P:cellulose catabolic process"/>
    <property type="evidence" value="ECO:0007669"/>
    <property type="project" value="UniProtKB-KW"/>
</dbReference>
<dbReference type="InterPro" id="IPR017853">
    <property type="entry name" value="GH"/>
</dbReference>
<dbReference type="PROSITE" id="PS51175">
    <property type="entry name" value="CBM6"/>
    <property type="match status" value="1"/>
</dbReference>
<dbReference type="GO" id="GO:0009986">
    <property type="term" value="C:cell surface"/>
    <property type="evidence" value="ECO:0007669"/>
    <property type="project" value="TreeGrafter"/>
</dbReference>
<dbReference type="EMBL" id="JAUOPB010000018">
    <property type="protein sequence ID" value="MDO6424782.1"/>
    <property type="molecule type" value="Genomic_DNA"/>
</dbReference>
<dbReference type="PANTHER" id="PTHR31297">
    <property type="entry name" value="GLUCAN ENDO-1,6-BETA-GLUCOSIDASE B"/>
    <property type="match status" value="1"/>
</dbReference>
<feature type="domain" description="CBM6" evidence="8">
    <location>
        <begin position="1"/>
        <end position="137"/>
    </location>
</feature>
<dbReference type="SUPFAM" id="SSF49785">
    <property type="entry name" value="Galactose-binding domain-like"/>
    <property type="match status" value="1"/>
</dbReference>
<dbReference type="InterPro" id="IPR018087">
    <property type="entry name" value="Glyco_hydro_5_CS"/>
</dbReference>
<keyword evidence="6" id="KW-0624">Polysaccharide degradation</keyword>
<keyword evidence="5 7" id="KW-0326">Glycosidase</keyword>
<dbReference type="Proteomes" id="UP001169760">
    <property type="component" value="Unassembled WGS sequence"/>
</dbReference>
<dbReference type="Pfam" id="PF03422">
    <property type="entry name" value="CBM_6"/>
    <property type="match status" value="1"/>
</dbReference>
<evidence type="ECO:0000256" key="7">
    <source>
        <dbReference type="RuleBase" id="RU361153"/>
    </source>
</evidence>
<dbReference type="Pfam" id="PF00150">
    <property type="entry name" value="Cellulase"/>
    <property type="match status" value="1"/>
</dbReference>
<dbReference type="PANTHER" id="PTHR31297:SF41">
    <property type="entry name" value="ENDOGLUCANASE, PUTATIVE (AFU_ORTHOLOGUE AFUA_5G01830)-RELATED"/>
    <property type="match status" value="1"/>
</dbReference>
<dbReference type="InterPro" id="IPR005084">
    <property type="entry name" value="CBM6"/>
</dbReference>
<evidence type="ECO:0000256" key="1">
    <source>
        <dbReference type="ARBA" id="ARBA00005641"/>
    </source>
</evidence>
<reference evidence="9" key="1">
    <citation type="submission" date="2023-07" db="EMBL/GenBank/DDBJ databases">
        <title>Genome content predicts the carbon catabolic preferences of heterotrophic bacteria.</title>
        <authorList>
            <person name="Gralka M."/>
        </authorList>
    </citation>
    <scope>NUCLEOTIDE SEQUENCE</scope>
    <source>
        <strain evidence="9">I3M17_2</strain>
    </source>
</reference>
<organism evidence="9 10">
    <name type="scientific">Saccharophagus degradans</name>
    <dbReference type="NCBI Taxonomy" id="86304"/>
    <lineage>
        <taxon>Bacteria</taxon>
        <taxon>Pseudomonadati</taxon>
        <taxon>Pseudomonadota</taxon>
        <taxon>Gammaproteobacteria</taxon>
        <taxon>Cellvibrionales</taxon>
        <taxon>Cellvibrionaceae</taxon>
        <taxon>Saccharophagus</taxon>
    </lineage>
</organism>
<name>A0AAW7XED1_9GAMM</name>
<gene>
    <name evidence="9" type="ORF">Q4521_19990</name>
</gene>
<accession>A0AAW7XED1</accession>
<dbReference type="GO" id="GO:0030246">
    <property type="term" value="F:carbohydrate binding"/>
    <property type="evidence" value="ECO:0007669"/>
    <property type="project" value="InterPro"/>
</dbReference>
<evidence type="ECO:0000256" key="4">
    <source>
        <dbReference type="ARBA" id="ARBA00023277"/>
    </source>
</evidence>
<dbReference type="GO" id="GO:0005576">
    <property type="term" value="C:extracellular region"/>
    <property type="evidence" value="ECO:0007669"/>
    <property type="project" value="TreeGrafter"/>
</dbReference>
<proteinExistence type="inferred from homology"/>
<dbReference type="PROSITE" id="PS00659">
    <property type="entry name" value="GLYCOSYL_HYDROL_F5"/>
    <property type="match status" value="1"/>
</dbReference>
<dbReference type="Gene3D" id="3.20.20.80">
    <property type="entry name" value="Glycosidases"/>
    <property type="match status" value="1"/>
</dbReference>
<evidence type="ECO:0000313" key="9">
    <source>
        <dbReference type="EMBL" id="MDO6424782.1"/>
    </source>
</evidence>
<evidence type="ECO:0000256" key="2">
    <source>
        <dbReference type="ARBA" id="ARBA00022801"/>
    </source>
</evidence>